<keyword evidence="3" id="KW-1185">Reference proteome</keyword>
<sequence length="428" mass="48745">MIAKIGHGSKLYGALLYNNAKVLQNNAEILHLQNMIETSDGNYTTGQLLVSFLPNLMANKKTEKTAIHISLNPDPSDIVSDDNYINIANDYMKKMGYAEQPYVVFKHNDIDRSHIHIVSTTVSKNGTKISDKFEKKRSMDICREIEKKYGLTPATEKNNTNTAAIFQPVDHKKGDIKSQIASVVRYLPQYYGFQTLGTYNALLSLFNITAEYVKKEYSNEIKEGLVYFALDEEGNKITNGFKSSLFGKKAGLLALKSHFEKSKNSPPEIKARTIQVLIQVLKMTNNENDFRNYLIQQGVNMVIRRNEQGRLYGITFIDHYSHSVFNGSQLGKQFSANTFHELFSQSGLKESRPAPKIIETKNENNALSESRSELQIHPFFDFMVTTGMLTSDLGLLNVFLFDPSAEDPEEQLFEFNMKKKRRKPKPRY</sequence>
<dbReference type="RefSeq" id="WP_115971388.1">
    <property type="nucleotide sequence ID" value="NZ_QNVT01000012.1"/>
</dbReference>
<accession>A0A3D9C7I6</accession>
<dbReference type="EMBL" id="QNVT01000012">
    <property type="protein sequence ID" value="REC61850.1"/>
    <property type="molecule type" value="Genomic_DNA"/>
</dbReference>
<evidence type="ECO:0000259" key="1">
    <source>
        <dbReference type="Pfam" id="PF03432"/>
    </source>
</evidence>
<organism evidence="2 3">
    <name type="scientific">Chryseobacterium pennae</name>
    <dbReference type="NCBI Taxonomy" id="2258962"/>
    <lineage>
        <taxon>Bacteria</taxon>
        <taxon>Pseudomonadati</taxon>
        <taxon>Bacteroidota</taxon>
        <taxon>Flavobacteriia</taxon>
        <taxon>Flavobacteriales</taxon>
        <taxon>Weeksellaceae</taxon>
        <taxon>Chryseobacterium group</taxon>
        <taxon>Chryseobacterium</taxon>
    </lineage>
</organism>
<comment type="caution">
    <text evidence="2">The sequence shown here is derived from an EMBL/GenBank/DDBJ whole genome shotgun (WGS) entry which is preliminary data.</text>
</comment>
<evidence type="ECO:0000313" key="3">
    <source>
        <dbReference type="Proteomes" id="UP000256686"/>
    </source>
</evidence>
<name>A0A3D9C7I6_9FLAO</name>
<reference evidence="3" key="1">
    <citation type="submission" date="2018-06" db="EMBL/GenBank/DDBJ databases">
        <authorList>
            <person name="Lum Nde A."/>
            <person name="Hugo C."/>
        </authorList>
    </citation>
    <scope>NUCLEOTIDE SEQUENCE [LARGE SCALE GENOMIC DNA]</scope>
    <source>
        <strain evidence="3">1_F178</strain>
    </source>
</reference>
<protein>
    <submittedName>
        <fullName evidence="2">Relaxase</fullName>
    </submittedName>
</protein>
<dbReference type="InterPro" id="IPR005094">
    <property type="entry name" value="Endonuclease_MobA/VirD2"/>
</dbReference>
<dbReference type="Pfam" id="PF03432">
    <property type="entry name" value="Relaxase"/>
    <property type="match status" value="1"/>
</dbReference>
<feature type="domain" description="MobA/VirD2-like nuclease" evidence="1">
    <location>
        <begin position="43"/>
        <end position="151"/>
    </location>
</feature>
<evidence type="ECO:0000313" key="2">
    <source>
        <dbReference type="EMBL" id="REC61850.1"/>
    </source>
</evidence>
<gene>
    <name evidence="2" type="ORF">DRF65_14045</name>
</gene>
<dbReference type="AlphaFoldDB" id="A0A3D9C7I6"/>
<dbReference type="Proteomes" id="UP000256686">
    <property type="component" value="Unassembled WGS sequence"/>
</dbReference>
<dbReference type="NCBIfam" id="NF041325">
    <property type="entry name" value="Bacteroid_MobB"/>
    <property type="match status" value="1"/>
</dbReference>
<proteinExistence type="predicted"/>